<dbReference type="EMBL" id="CP106735">
    <property type="protein sequence ID" value="UXX79452.1"/>
    <property type="molecule type" value="Genomic_DNA"/>
</dbReference>
<keyword evidence="1" id="KW-0808">Transferase</keyword>
<dbReference type="GO" id="GO:0008168">
    <property type="term" value="F:methyltransferase activity"/>
    <property type="evidence" value="ECO:0007669"/>
    <property type="project" value="UniProtKB-KW"/>
</dbReference>
<gene>
    <name evidence="1" type="ORF">N7E81_19060</name>
</gene>
<evidence type="ECO:0000313" key="1">
    <source>
        <dbReference type="EMBL" id="UXX79452.1"/>
    </source>
</evidence>
<proteinExistence type="predicted"/>
<accession>A0ABY6CZZ1</accession>
<name>A0ABY6CZZ1_9BACT</name>
<dbReference type="GO" id="GO:0032259">
    <property type="term" value="P:methylation"/>
    <property type="evidence" value="ECO:0007669"/>
    <property type="project" value="UniProtKB-KW"/>
</dbReference>
<keyword evidence="1" id="KW-0489">Methyltransferase</keyword>
<protein>
    <submittedName>
        <fullName evidence="1">Methyltransferase</fullName>
    </submittedName>
</protein>
<dbReference type="CDD" id="cd02440">
    <property type="entry name" value="AdoMet_MTases"/>
    <property type="match status" value="1"/>
</dbReference>
<sequence>MKDVHGEAIFDFYKGDHDVVLTTYNSYGDPEEMPVEVFFRDHQDFTELENLAITCCEGKILDVGAGAGAHALFMQAFEMDATALENSPGCIETLRHSGMEKIVEEDFFAHTSQYDTLLFLMNGLGLAGKLDNLPYFFKHCGQLLNPGGQIIIDSSDISYLYEDDLPKPDHYFGEIRYQYEYKGKKGDWFDWLYVDQAHLIKETKALGLQTEILMTDEFDQYLAKITGF</sequence>
<dbReference type="InterPro" id="IPR029063">
    <property type="entry name" value="SAM-dependent_MTases_sf"/>
</dbReference>
<evidence type="ECO:0000313" key="2">
    <source>
        <dbReference type="Proteomes" id="UP001062165"/>
    </source>
</evidence>
<organism evidence="1 2">
    <name type="scientific">Reichenbachiella carrageenanivorans</name>
    <dbReference type="NCBI Taxonomy" id="2979869"/>
    <lineage>
        <taxon>Bacteria</taxon>
        <taxon>Pseudomonadati</taxon>
        <taxon>Bacteroidota</taxon>
        <taxon>Cytophagia</taxon>
        <taxon>Cytophagales</taxon>
        <taxon>Reichenbachiellaceae</taxon>
        <taxon>Reichenbachiella</taxon>
    </lineage>
</organism>
<dbReference type="Proteomes" id="UP001062165">
    <property type="component" value="Chromosome"/>
</dbReference>
<dbReference type="SUPFAM" id="SSF53335">
    <property type="entry name" value="S-adenosyl-L-methionine-dependent methyltransferases"/>
    <property type="match status" value="1"/>
</dbReference>
<dbReference type="RefSeq" id="WP_263051190.1">
    <property type="nucleotide sequence ID" value="NZ_CP106735.1"/>
</dbReference>
<reference evidence="1" key="1">
    <citation type="submission" date="2022-10" db="EMBL/GenBank/DDBJ databases">
        <title>Comparative genomics and taxonomic characterization of three novel marine species of genus Reichenbachiella exhibiting antioxidant and polysaccharide degradation activities.</title>
        <authorList>
            <person name="Muhammad N."/>
            <person name="Lee Y.-J."/>
            <person name="Ko J."/>
            <person name="Kim S.-G."/>
        </authorList>
    </citation>
    <scope>NUCLEOTIDE SEQUENCE</scope>
    <source>
        <strain evidence="1">Wsw4-B4</strain>
    </source>
</reference>
<dbReference type="Gene3D" id="3.40.50.150">
    <property type="entry name" value="Vaccinia Virus protein VP39"/>
    <property type="match status" value="1"/>
</dbReference>
<keyword evidence="2" id="KW-1185">Reference proteome</keyword>